<keyword evidence="2" id="KW-0732">Signal</keyword>
<evidence type="ECO:0000256" key="1">
    <source>
        <dbReference type="SAM" id="MobiDB-lite"/>
    </source>
</evidence>
<reference evidence="4" key="1">
    <citation type="submission" date="2025-08" db="UniProtKB">
        <authorList>
            <consortium name="RefSeq"/>
        </authorList>
    </citation>
    <scope>IDENTIFICATION</scope>
    <source>
        <tissue evidence="4">Silk gland</tissue>
    </source>
</reference>
<feature type="signal peptide" evidence="2">
    <location>
        <begin position="1"/>
        <end position="19"/>
    </location>
</feature>
<gene>
    <name evidence="4" type="primary">LOC114246526</name>
</gene>
<dbReference type="AlphaFoldDB" id="A0A6J2JZ48"/>
<organism evidence="3 4">
    <name type="scientific">Bombyx mandarina</name>
    <name type="common">Wild silk moth</name>
    <name type="synonym">Wild silkworm</name>
    <dbReference type="NCBI Taxonomy" id="7092"/>
    <lineage>
        <taxon>Eukaryota</taxon>
        <taxon>Metazoa</taxon>
        <taxon>Ecdysozoa</taxon>
        <taxon>Arthropoda</taxon>
        <taxon>Hexapoda</taxon>
        <taxon>Insecta</taxon>
        <taxon>Pterygota</taxon>
        <taxon>Neoptera</taxon>
        <taxon>Endopterygota</taxon>
        <taxon>Lepidoptera</taxon>
        <taxon>Glossata</taxon>
        <taxon>Ditrysia</taxon>
        <taxon>Bombycoidea</taxon>
        <taxon>Bombycidae</taxon>
        <taxon>Bombycinae</taxon>
        <taxon>Bombyx</taxon>
    </lineage>
</organism>
<sequence length="741" mass="85771">MSARVLLLTALLVIDKVSAHYLQAEPNYLKPKLERNNVVNKGVWMRKDFDRNLYGKASLTDFIFRPNSLENDAEHLDFDAFNQNSMQDIPFFTTYIERTKRSPEYLRKRHPRKSLKDCVNKKDCRTKKNSEDKSVVVESMFISDMKPNSIFKEYPHEVALLLNDNNKQGDLNIKTLNSTNNNQSDNKKENSDAKVDDDNKSPKKREDNDYVIKSSNDLFENNGDVNPRGEYNKYAYETDGSWIQNAPITKNDRYSVIPKEKPKFTEKGLVKVISMLTKTFKKIMKQHNDIKIIHQKLNNLNDDFLKNVEDITNKFREFDTKFTYLTKFNEKLKNFETNQSKKDADHEIRAQEIKNKLAEFAEHQTKFLTQQKQFFSLQKLILAQNEKITTRQNNIAKTQAEISQRQNNFARILLKAKQLIVDSKKPTITPINTNNPNTINESTTSKVDIVKINLLNIPAFRKIINTDDFLIKEKHNPIDELVYKYYFNNTFIDNIMKTKILAATLDRDVRQNKTKRNNDLSTILLPVKQGEVVRDKRWIQEPKNGVIKMAKLAKAPFVNLATKFCNQIGQNGDEINLKWCIEKVLRRLQHIDTKVLIGPVKSTAKENAIQIARSNDKSGRVAKDFPSTVAETTSTTKRLMETTQTPPTQMQNFPDNEELESNLKKYDLKPDLEGNVYFDGSVHTSQIVSSKESEGFSDIMPGLDSNSRVEMDPVAFGIQANRRQYVKRFNNNLLKRLKIGI</sequence>
<protein>
    <submittedName>
        <fullName evidence="4">Uncharacterized protein LOC114246526</fullName>
    </submittedName>
</protein>
<feature type="compositionally biased region" description="Basic and acidic residues" evidence="1">
    <location>
        <begin position="185"/>
        <end position="210"/>
    </location>
</feature>
<dbReference type="Proteomes" id="UP000504629">
    <property type="component" value="Unplaced"/>
</dbReference>
<feature type="region of interest" description="Disordered" evidence="1">
    <location>
        <begin position="172"/>
        <end position="224"/>
    </location>
</feature>
<feature type="compositionally biased region" description="Polar residues" evidence="1">
    <location>
        <begin position="172"/>
        <end position="184"/>
    </location>
</feature>
<proteinExistence type="predicted"/>
<dbReference type="RefSeq" id="XP_028034880.1">
    <property type="nucleotide sequence ID" value="XM_028179079.1"/>
</dbReference>
<dbReference type="KEGG" id="bman:114246526"/>
<accession>A0A6J2JZ48</accession>
<feature type="chain" id="PRO_5026652049" evidence="2">
    <location>
        <begin position="20"/>
        <end position="741"/>
    </location>
</feature>
<evidence type="ECO:0000313" key="4">
    <source>
        <dbReference type="RefSeq" id="XP_028034880.1"/>
    </source>
</evidence>
<name>A0A6J2JZ48_BOMMA</name>
<keyword evidence="3" id="KW-1185">Reference proteome</keyword>
<dbReference type="OrthoDB" id="3936150at2759"/>
<evidence type="ECO:0000256" key="2">
    <source>
        <dbReference type="SAM" id="SignalP"/>
    </source>
</evidence>
<evidence type="ECO:0000313" key="3">
    <source>
        <dbReference type="Proteomes" id="UP000504629"/>
    </source>
</evidence>
<dbReference type="GeneID" id="114246526"/>